<protein>
    <submittedName>
        <fullName evidence="4">Transmembrane protein</fullName>
    </submittedName>
</protein>
<keyword evidence="2" id="KW-0732">Signal</keyword>
<reference evidence="4" key="1">
    <citation type="submission" date="2016-11" db="UniProtKB">
        <authorList>
            <consortium name="WormBaseParasite"/>
        </authorList>
    </citation>
    <scope>IDENTIFICATION</scope>
</reference>
<dbReference type="AlphaFoldDB" id="A0A1I7XZ47"/>
<feature type="signal peptide" evidence="2">
    <location>
        <begin position="1"/>
        <end position="19"/>
    </location>
</feature>
<keyword evidence="1" id="KW-1133">Transmembrane helix</keyword>
<sequence>MRCAVLLPVVLLSLPLVHAQDRTTPGEGETFVGTTQNSDIESLLGGGNNTEVTGGGELLDENGEASQGSGRYVLDETEWSQIQLVFFVTFAVTLLLILLLACLCGVCKIFKKDAKIERPLSHA</sequence>
<name>A0A1I7XZ47_9BILA</name>
<keyword evidence="3" id="KW-1185">Reference proteome</keyword>
<evidence type="ECO:0000313" key="3">
    <source>
        <dbReference type="Proteomes" id="UP000095287"/>
    </source>
</evidence>
<proteinExistence type="predicted"/>
<evidence type="ECO:0000256" key="1">
    <source>
        <dbReference type="SAM" id="Phobius"/>
    </source>
</evidence>
<feature type="chain" id="PRO_5009311610" evidence="2">
    <location>
        <begin position="20"/>
        <end position="123"/>
    </location>
</feature>
<organism evidence="3 4">
    <name type="scientific">Steinernema glaseri</name>
    <dbReference type="NCBI Taxonomy" id="37863"/>
    <lineage>
        <taxon>Eukaryota</taxon>
        <taxon>Metazoa</taxon>
        <taxon>Ecdysozoa</taxon>
        <taxon>Nematoda</taxon>
        <taxon>Chromadorea</taxon>
        <taxon>Rhabditida</taxon>
        <taxon>Tylenchina</taxon>
        <taxon>Panagrolaimomorpha</taxon>
        <taxon>Strongyloidoidea</taxon>
        <taxon>Steinernematidae</taxon>
        <taxon>Steinernema</taxon>
    </lineage>
</organism>
<evidence type="ECO:0000313" key="4">
    <source>
        <dbReference type="WBParaSite" id="L893_g10951.t1"/>
    </source>
</evidence>
<keyword evidence="1" id="KW-0472">Membrane</keyword>
<dbReference type="Proteomes" id="UP000095287">
    <property type="component" value="Unplaced"/>
</dbReference>
<evidence type="ECO:0000256" key="2">
    <source>
        <dbReference type="SAM" id="SignalP"/>
    </source>
</evidence>
<dbReference type="WBParaSite" id="L893_g10951.t1">
    <property type="protein sequence ID" value="L893_g10951.t1"/>
    <property type="gene ID" value="L893_g10951"/>
</dbReference>
<feature type="transmembrane region" description="Helical" evidence="1">
    <location>
        <begin position="84"/>
        <end position="110"/>
    </location>
</feature>
<accession>A0A1I7XZ47</accession>
<keyword evidence="1" id="KW-0812">Transmembrane</keyword>